<comment type="caution">
    <text evidence="1">The sequence shown here is derived from an EMBL/GenBank/DDBJ whole genome shotgun (WGS) entry which is preliminary data.</text>
</comment>
<dbReference type="PROSITE" id="PS51257">
    <property type="entry name" value="PROKAR_LIPOPROTEIN"/>
    <property type="match status" value="1"/>
</dbReference>
<organism evidence="1 2">
    <name type="scientific">Leptospira santarosai serovar Arenal str. MAVJ 401</name>
    <dbReference type="NCBI Taxonomy" id="1049976"/>
    <lineage>
        <taxon>Bacteria</taxon>
        <taxon>Pseudomonadati</taxon>
        <taxon>Spirochaetota</taxon>
        <taxon>Spirochaetia</taxon>
        <taxon>Leptospirales</taxon>
        <taxon>Leptospiraceae</taxon>
        <taxon>Leptospira</taxon>
    </lineage>
</organism>
<keyword evidence="1" id="KW-0449">Lipoprotein</keyword>
<evidence type="ECO:0000313" key="2">
    <source>
        <dbReference type="Proteomes" id="UP000012106"/>
    </source>
</evidence>
<proteinExistence type="predicted"/>
<dbReference type="RefSeq" id="WP_004464985.1">
    <property type="nucleotide sequence ID" value="NZ_AHMU02000065.1"/>
</dbReference>
<dbReference type="EMBL" id="AHMU02000065">
    <property type="protein sequence ID" value="EMN20573.1"/>
    <property type="molecule type" value="Genomic_DNA"/>
</dbReference>
<accession>M6JLS9</accession>
<dbReference type="AlphaFoldDB" id="M6JLS9"/>
<reference evidence="1 2" key="1">
    <citation type="submission" date="2013-01" db="EMBL/GenBank/DDBJ databases">
        <authorList>
            <person name="Harkins D.M."/>
            <person name="Durkin A.S."/>
            <person name="Brinkac L.M."/>
            <person name="Haft D.H."/>
            <person name="Selengut J.D."/>
            <person name="Sanka R."/>
            <person name="DePew J."/>
            <person name="Purushe J."/>
            <person name="Hartskeerl R.A."/>
            <person name="Ahmed A."/>
            <person name="van der Linden H."/>
            <person name="Goris M.G.A."/>
            <person name="Vinetz J.M."/>
            <person name="Sutton G.G."/>
            <person name="Nierman W.C."/>
            <person name="Fouts D.E."/>
        </authorList>
    </citation>
    <scope>NUCLEOTIDE SEQUENCE [LARGE SCALE GENOMIC DNA]</scope>
    <source>
        <strain evidence="1 2">MAVJ 401</strain>
    </source>
</reference>
<evidence type="ECO:0000313" key="1">
    <source>
        <dbReference type="EMBL" id="EMN20573.1"/>
    </source>
</evidence>
<dbReference type="Proteomes" id="UP000012106">
    <property type="component" value="Unassembled WGS sequence"/>
</dbReference>
<gene>
    <name evidence="1" type="ORF">LEP1GSC063_2847</name>
</gene>
<protein>
    <submittedName>
        <fullName evidence="1">Putative lipoprotein</fullName>
    </submittedName>
</protein>
<sequence length="368" mass="42516">MIQKTILLIVIAILSSCADGRDVRVKANKNIEFGLSNLSDSEKAQRRTEICEHFGDLRSVDFFIPKSEDEGNIDNVELLSIENKAVKVPFRFAYYARTIVTDKSLQSYAKYFIELCGVNSPLPKNMEETVTIINKNKNPIYLKYRIESIAKAQKINQYLGNEIFNEDFLIAHFNSYENPDIENTIDLPTGDWRGGEHVFNTNREKYKKLETIKNLLIVRNANHVDKFFDAKINKFRIKFNLNELLHLGLLQQKPFYIQISNDSSIKKREIFDADSNPEFKLAVSEDDGKNIHEGLGYFIFSIKLTGSESRKIDLNCHTNYKAMISECTDFKEKFKNGIFKIKLLKYEIIGVDYFLIPTVKELSIISEN</sequence>
<name>M6JLS9_9LEPT</name>